<protein>
    <submittedName>
        <fullName evidence="3">Uncharacterized protein</fullName>
    </submittedName>
</protein>
<accession>A0ABN8P1L7</accession>
<keyword evidence="2" id="KW-0732">Signal</keyword>
<evidence type="ECO:0000313" key="3">
    <source>
        <dbReference type="EMBL" id="CAH3130345.1"/>
    </source>
</evidence>
<proteinExistence type="predicted"/>
<evidence type="ECO:0000313" key="4">
    <source>
        <dbReference type="Proteomes" id="UP001159405"/>
    </source>
</evidence>
<gene>
    <name evidence="3" type="ORF">PLOB_00034701</name>
</gene>
<evidence type="ECO:0000256" key="2">
    <source>
        <dbReference type="SAM" id="SignalP"/>
    </source>
</evidence>
<keyword evidence="4" id="KW-1185">Reference proteome</keyword>
<evidence type="ECO:0000256" key="1">
    <source>
        <dbReference type="SAM" id="MobiDB-lite"/>
    </source>
</evidence>
<feature type="region of interest" description="Disordered" evidence="1">
    <location>
        <begin position="260"/>
        <end position="299"/>
    </location>
</feature>
<feature type="compositionally biased region" description="Low complexity" evidence="1">
    <location>
        <begin position="260"/>
        <end position="297"/>
    </location>
</feature>
<feature type="chain" id="PRO_5047042024" evidence="2">
    <location>
        <begin position="25"/>
        <end position="1080"/>
    </location>
</feature>
<name>A0ABN8P1L7_9CNID</name>
<dbReference type="Proteomes" id="UP001159405">
    <property type="component" value="Unassembled WGS sequence"/>
</dbReference>
<feature type="signal peptide" evidence="2">
    <location>
        <begin position="1"/>
        <end position="24"/>
    </location>
</feature>
<sequence>MNTNFFALAILLALISSYLNNVSGQRQRCLGNYCSGSYRMGAVCKGGYCVCNSQDYDYNTCLPDAYGCKIEVNSATALAKAWYNKQKRQTIYSCTPDSSSTQYEVYVLTVYEVINRRPPTAGNAIVNIVSSGKSSRPIVLVLGSYEPVNWILKLPAGTSISKVILVAYYVDKSSVSGDLNQVKAIERKGWRNSEWRVGWGSDSGGGDTVALLKEVHKRFGVVTSFTSTYRADEWSLELSSSHGSGYGNLRSSSVAAITQTPTAAGTPTPSSAATITPTPTAAGTPASTPVPTYSTSPSPTPIPHRQKCYKWQNSYYCSGQYTRMKAVCKDGYCVCTGQGYNYDTCLPDAYGCKIEVNSATALAKPRYNNQRRPTTYSCTPGSSSTQYQVHILTVYEAEALHRRPPVGENANVNIVCRGKPNTPIVLVLGSYEPVNWILKLPAGISISKVILVAYYLDQSSVSGDLNQVKAIERKPWGNLGWKVGWGSDSGGGDTVALLKQVHKRYGVVTSFTSTYRADEWSLELSSSAVTPTSTLTAAGTPAFTPVPTYNTSPSPTPNPHRQKCYKWQNSFYCTGQYSKMKAVCKDGYCVCTGQGYNYDTCLPDGYGCRIEVNSATALAKARYNNQQRPTTYSCTPGSSSTQYEVHILSVYEAEALHRRPPVGENADVNIVSRGKPNRPIVLVLASYEPVNWILNLPSGISISKVILVSYYLDESSVSGDVKQVQAIERKRYRNSEWPTGYGSDSGGGNTVGLLKKVYNRFGVVTSFTGTYRANEWSLVIRSSNGSGYGNLSTSSVVAAITQTPTAAGTPTPSSAATITPTPTAAGTPAFTPVPTYSTSPSPTPNPHRQKCYKWQNSFYCTGQYSQMKAVCKDGYCVCTGQGYNYDTCLPDVYGCKIEVNSATALTKPRYNNQHRQTTYSCTPDSSSTQYEVHVLSVYEVINRRPPTAGNAIVNIVSRGKSKRPIVLVLGSYEPVNWILNLPAGISISNVVLVAYYLDQSSVSGDVNQVEAIERKGLRNSEWKVGWGSDSGGGDTVALLKQVYNRFGVVTSFTSTYRANKWSLELSSSHGNETVLHLEPS</sequence>
<organism evidence="3 4">
    <name type="scientific">Porites lobata</name>
    <dbReference type="NCBI Taxonomy" id="104759"/>
    <lineage>
        <taxon>Eukaryota</taxon>
        <taxon>Metazoa</taxon>
        <taxon>Cnidaria</taxon>
        <taxon>Anthozoa</taxon>
        <taxon>Hexacorallia</taxon>
        <taxon>Scleractinia</taxon>
        <taxon>Fungiina</taxon>
        <taxon>Poritidae</taxon>
        <taxon>Porites</taxon>
    </lineage>
</organism>
<dbReference type="EMBL" id="CALNXK010000048">
    <property type="protein sequence ID" value="CAH3130345.1"/>
    <property type="molecule type" value="Genomic_DNA"/>
</dbReference>
<comment type="caution">
    <text evidence="3">The sequence shown here is derived from an EMBL/GenBank/DDBJ whole genome shotgun (WGS) entry which is preliminary data.</text>
</comment>
<feature type="region of interest" description="Disordered" evidence="1">
    <location>
        <begin position="806"/>
        <end position="846"/>
    </location>
</feature>
<feature type="compositionally biased region" description="Low complexity" evidence="1">
    <location>
        <begin position="806"/>
        <end position="840"/>
    </location>
</feature>
<reference evidence="3 4" key="1">
    <citation type="submission" date="2022-05" db="EMBL/GenBank/DDBJ databases">
        <authorList>
            <consortium name="Genoscope - CEA"/>
            <person name="William W."/>
        </authorList>
    </citation>
    <scope>NUCLEOTIDE SEQUENCE [LARGE SCALE GENOMIC DNA]</scope>
</reference>